<keyword evidence="3" id="KW-1185">Reference proteome</keyword>
<dbReference type="EMBL" id="JTJC03000007">
    <property type="protein sequence ID" value="NHC37234.1"/>
    <property type="molecule type" value="Genomic_DNA"/>
</dbReference>
<dbReference type="Proteomes" id="UP000031532">
    <property type="component" value="Unassembled WGS sequence"/>
</dbReference>
<dbReference type="AlphaFoldDB" id="A0A9X5EB05"/>
<protein>
    <submittedName>
        <fullName evidence="2">Uncharacterized protein</fullName>
    </submittedName>
</protein>
<comment type="caution">
    <text evidence="2">The sequence shown here is derived from an EMBL/GenBank/DDBJ whole genome shotgun (WGS) entry which is preliminary data.</text>
</comment>
<proteinExistence type="predicted"/>
<dbReference type="RefSeq" id="WP_165587762.1">
    <property type="nucleotide sequence ID" value="NZ_JTJC03000007.1"/>
</dbReference>
<sequence>MGSIVQLSVISYQLSVISDHAPRTTHYTLHPQHGSRTTQLPMTNDQ</sequence>
<accession>A0A9X5EB05</accession>
<name>A0A9X5EB05_9CYAN</name>
<evidence type="ECO:0000256" key="1">
    <source>
        <dbReference type="SAM" id="MobiDB-lite"/>
    </source>
</evidence>
<gene>
    <name evidence="2" type="ORF">QH73_0021780</name>
</gene>
<evidence type="ECO:0000313" key="3">
    <source>
        <dbReference type="Proteomes" id="UP000031532"/>
    </source>
</evidence>
<feature type="compositionally biased region" description="Polar residues" evidence="1">
    <location>
        <begin position="34"/>
        <end position="46"/>
    </location>
</feature>
<reference evidence="2 3" key="1">
    <citation type="journal article" date="2015" name="Genome Announc.">
        <title>Draft Genome Sequence of the Terrestrial Cyanobacterium Scytonema millei VB511283, Isolated from Eastern India.</title>
        <authorList>
            <person name="Sen D."/>
            <person name="Chandrababunaidu M.M."/>
            <person name="Singh D."/>
            <person name="Sanghi N."/>
            <person name="Ghorai A."/>
            <person name="Mishra G.P."/>
            <person name="Madduluri M."/>
            <person name="Adhikary S.P."/>
            <person name="Tripathy S."/>
        </authorList>
    </citation>
    <scope>NUCLEOTIDE SEQUENCE [LARGE SCALE GENOMIC DNA]</scope>
    <source>
        <strain evidence="2 3">VB511283</strain>
    </source>
</reference>
<organism evidence="2 3">
    <name type="scientific">Scytonema millei VB511283</name>
    <dbReference type="NCBI Taxonomy" id="1245923"/>
    <lineage>
        <taxon>Bacteria</taxon>
        <taxon>Bacillati</taxon>
        <taxon>Cyanobacteriota</taxon>
        <taxon>Cyanophyceae</taxon>
        <taxon>Nostocales</taxon>
        <taxon>Scytonemataceae</taxon>
        <taxon>Scytonema</taxon>
    </lineage>
</organism>
<evidence type="ECO:0000313" key="2">
    <source>
        <dbReference type="EMBL" id="NHC37234.1"/>
    </source>
</evidence>
<feature type="region of interest" description="Disordered" evidence="1">
    <location>
        <begin position="25"/>
        <end position="46"/>
    </location>
</feature>